<evidence type="ECO:0000256" key="8">
    <source>
        <dbReference type="HAMAP-Rule" id="MF_00316"/>
    </source>
</evidence>
<feature type="binding site" evidence="8">
    <location>
        <position position="107"/>
    </location>
    <ligand>
        <name>Mg(2+)</name>
        <dbReference type="ChEBI" id="CHEBI:18420"/>
    </ligand>
</feature>
<feature type="binding site" evidence="8">
    <location>
        <position position="33"/>
    </location>
    <ligand>
        <name>GTP</name>
        <dbReference type="ChEBI" id="CHEBI:37565"/>
    </ligand>
</feature>
<feature type="domain" description="MobA-like NTP transferase" evidence="9">
    <location>
        <begin position="19"/>
        <end position="156"/>
    </location>
</feature>
<evidence type="ECO:0000259" key="9">
    <source>
        <dbReference type="Pfam" id="PF12804"/>
    </source>
</evidence>
<evidence type="ECO:0000313" key="10">
    <source>
        <dbReference type="EMBL" id="HDD44231.1"/>
    </source>
</evidence>
<dbReference type="GO" id="GO:0046872">
    <property type="term" value="F:metal ion binding"/>
    <property type="evidence" value="ECO:0007669"/>
    <property type="project" value="UniProtKB-KW"/>
</dbReference>
<dbReference type="GO" id="GO:0006777">
    <property type="term" value="P:Mo-molybdopterin cofactor biosynthetic process"/>
    <property type="evidence" value="ECO:0007669"/>
    <property type="project" value="UniProtKB-KW"/>
</dbReference>
<dbReference type="InterPro" id="IPR029044">
    <property type="entry name" value="Nucleotide-diphossugar_trans"/>
</dbReference>
<keyword evidence="3 8" id="KW-0479">Metal-binding</keyword>
<proteinExistence type="inferred from homology"/>
<keyword evidence="6 8" id="KW-0342">GTP-binding</keyword>
<comment type="similarity">
    <text evidence="8">Belongs to the MobA family.</text>
</comment>
<dbReference type="AlphaFoldDB" id="A0A7C0Y9F2"/>
<dbReference type="GO" id="GO:0061603">
    <property type="term" value="F:molybdenum cofactor guanylyltransferase activity"/>
    <property type="evidence" value="ECO:0007669"/>
    <property type="project" value="UniProtKB-EC"/>
</dbReference>
<keyword evidence="2 8" id="KW-0808">Transferase</keyword>
<evidence type="ECO:0000256" key="5">
    <source>
        <dbReference type="ARBA" id="ARBA00022842"/>
    </source>
</evidence>
<keyword evidence="4 8" id="KW-0547">Nucleotide-binding</keyword>
<sequence length="219" mass="24918">MMSDCLSINSMLNLDMTSIILSGGKSSRFGSHKGLIKIGGIPIIERILKILNQFSKEIIIVTNEPLLYSYLEVRIVVDIIPFKGPLGGIYTGLFYTNFFPAFIVASDMPFISKEVISYLISQWEENLDILIPADDKGYHPLFALYGKRCQDIFKQKLLKDNLSVHKAIKYLKKKVIPISVLNQIDPTGKSFFNLNTPEDLKIAELFEEEKYGIESKRIY</sequence>
<evidence type="ECO:0000256" key="6">
    <source>
        <dbReference type="ARBA" id="ARBA00023134"/>
    </source>
</evidence>
<dbReference type="GO" id="GO:0005737">
    <property type="term" value="C:cytoplasm"/>
    <property type="evidence" value="ECO:0007669"/>
    <property type="project" value="UniProtKB-SubCell"/>
</dbReference>
<feature type="binding site" evidence="8">
    <location>
        <position position="107"/>
    </location>
    <ligand>
        <name>GTP</name>
        <dbReference type="ChEBI" id="CHEBI:37565"/>
    </ligand>
</feature>
<dbReference type="PANTHER" id="PTHR19136:SF81">
    <property type="entry name" value="MOLYBDENUM COFACTOR GUANYLYLTRANSFERASE"/>
    <property type="match status" value="1"/>
</dbReference>
<protein>
    <recommendedName>
        <fullName evidence="8">Probable molybdenum cofactor guanylyltransferase</fullName>
        <shortName evidence="8">MoCo guanylyltransferase</shortName>
        <ecNumber evidence="8">2.7.7.77</ecNumber>
    </recommendedName>
    <alternativeName>
        <fullName evidence="8">GTP:molybdopterin guanylyltransferase</fullName>
    </alternativeName>
    <alternativeName>
        <fullName evidence="8">Mo-MPT guanylyltransferase</fullName>
    </alternativeName>
    <alternativeName>
        <fullName evidence="8">Molybdopterin guanylyltransferase</fullName>
    </alternativeName>
    <alternativeName>
        <fullName evidence="8">Molybdopterin-guanine dinucleotide synthase</fullName>
        <shortName evidence="8">MGD synthase</shortName>
    </alternativeName>
</protein>
<evidence type="ECO:0000256" key="4">
    <source>
        <dbReference type="ARBA" id="ARBA00022741"/>
    </source>
</evidence>
<evidence type="ECO:0000256" key="3">
    <source>
        <dbReference type="ARBA" id="ARBA00022723"/>
    </source>
</evidence>
<comment type="domain">
    <text evidence="8">The N-terminal domain determines nucleotide recognition and specific binding, while the C-terminal domain determines the specific binding to the target protein.</text>
</comment>
<comment type="subcellular location">
    <subcellularLocation>
        <location evidence="8">Cytoplasm</location>
    </subcellularLocation>
</comment>
<keyword evidence="1 8" id="KW-0963">Cytoplasm</keyword>
<dbReference type="EMBL" id="DRBS01000199">
    <property type="protein sequence ID" value="HDD44231.1"/>
    <property type="molecule type" value="Genomic_DNA"/>
</dbReference>
<organism evidence="10">
    <name type="scientific">Desulfofervidus auxilii</name>
    <dbReference type="NCBI Taxonomy" id="1621989"/>
    <lineage>
        <taxon>Bacteria</taxon>
        <taxon>Pseudomonadati</taxon>
        <taxon>Thermodesulfobacteriota</taxon>
        <taxon>Candidatus Desulfofervidia</taxon>
        <taxon>Candidatus Desulfofervidales</taxon>
        <taxon>Candidatus Desulfofervidaceae</taxon>
        <taxon>Candidatus Desulfofervidus</taxon>
    </lineage>
</organism>
<comment type="function">
    <text evidence="8">Transfers a GMP moiety from GTP to Mo-molybdopterin (Mo-MPT) cofactor (Moco or molybdenum cofactor) to form Mo-molybdopterin guanine dinucleotide (Mo-MGD) cofactor.</text>
</comment>
<dbReference type="HAMAP" id="MF_00316">
    <property type="entry name" value="MobA"/>
    <property type="match status" value="1"/>
</dbReference>
<keyword evidence="7 8" id="KW-0501">Molybdenum cofactor biosynthesis</keyword>
<dbReference type="Gene3D" id="3.90.550.10">
    <property type="entry name" value="Spore Coat Polysaccharide Biosynthesis Protein SpsA, Chain A"/>
    <property type="match status" value="1"/>
</dbReference>
<reference evidence="10" key="1">
    <citation type="journal article" date="2020" name="mSystems">
        <title>Genome- and Community-Level Interaction Insights into Carbon Utilization and Element Cycling Functions of Hydrothermarchaeota in Hydrothermal Sediment.</title>
        <authorList>
            <person name="Zhou Z."/>
            <person name="Liu Y."/>
            <person name="Xu W."/>
            <person name="Pan J."/>
            <person name="Luo Z.H."/>
            <person name="Li M."/>
        </authorList>
    </citation>
    <scope>NUCLEOTIDE SEQUENCE [LARGE SCALE GENOMIC DNA]</scope>
    <source>
        <strain evidence="10">HyVt-233</strain>
    </source>
</reference>
<comment type="caution">
    <text evidence="8">Lacks conserved residue(s) required for the propagation of feature annotation.</text>
</comment>
<comment type="cofactor">
    <cofactor evidence="8">
        <name>Mg(2+)</name>
        <dbReference type="ChEBI" id="CHEBI:18420"/>
    </cofactor>
</comment>
<dbReference type="CDD" id="cd02503">
    <property type="entry name" value="MobA"/>
    <property type="match status" value="1"/>
</dbReference>
<evidence type="ECO:0000256" key="1">
    <source>
        <dbReference type="ARBA" id="ARBA00022490"/>
    </source>
</evidence>
<feature type="binding site" evidence="8">
    <location>
        <begin position="21"/>
        <end position="23"/>
    </location>
    <ligand>
        <name>GTP</name>
        <dbReference type="ChEBI" id="CHEBI:37565"/>
    </ligand>
</feature>
<comment type="caution">
    <text evidence="10">The sequence shown here is derived from an EMBL/GenBank/DDBJ whole genome shotgun (WGS) entry which is preliminary data.</text>
</comment>
<accession>A0A7C0Y9F2</accession>
<dbReference type="EC" id="2.7.7.77" evidence="8"/>
<comment type="catalytic activity">
    <reaction evidence="8">
        <text>Mo-molybdopterin + GTP + H(+) = Mo-molybdopterin guanine dinucleotide + diphosphate</text>
        <dbReference type="Rhea" id="RHEA:34243"/>
        <dbReference type="ChEBI" id="CHEBI:15378"/>
        <dbReference type="ChEBI" id="CHEBI:33019"/>
        <dbReference type="ChEBI" id="CHEBI:37565"/>
        <dbReference type="ChEBI" id="CHEBI:71302"/>
        <dbReference type="ChEBI" id="CHEBI:71310"/>
        <dbReference type="EC" id="2.7.7.77"/>
    </reaction>
</comment>
<dbReference type="GO" id="GO:0005525">
    <property type="term" value="F:GTP binding"/>
    <property type="evidence" value="ECO:0007669"/>
    <property type="project" value="UniProtKB-UniRule"/>
</dbReference>
<dbReference type="Pfam" id="PF12804">
    <property type="entry name" value="NTP_transf_3"/>
    <property type="match status" value="1"/>
</dbReference>
<evidence type="ECO:0000256" key="2">
    <source>
        <dbReference type="ARBA" id="ARBA00022679"/>
    </source>
</evidence>
<dbReference type="Proteomes" id="UP000886289">
    <property type="component" value="Unassembled WGS sequence"/>
</dbReference>
<dbReference type="InterPro" id="IPR025877">
    <property type="entry name" value="MobA-like_NTP_Trfase"/>
</dbReference>
<dbReference type="PANTHER" id="PTHR19136">
    <property type="entry name" value="MOLYBDENUM COFACTOR GUANYLYLTRANSFERASE"/>
    <property type="match status" value="1"/>
</dbReference>
<evidence type="ECO:0000256" key="7">
    <source>
        <dbReference type="ARBA" id="ARBA00023150"/>
    </source>
</evidence>
<feature type="binding site" evidence="8">
    <location>
        <position position="78"/>
    </location>
    <ligand>
        <name>GTP</name>
        <dbReference type="ChEBI" id="CHEBI:37565"/>
    </ligand>
</feature>
<dbReference type="InterPro" id="IPR013482">
    <property type="entry name" value="Molybde_CF_guanTrfase"/>
</dbReference>
<gene>
    <name evidence="8" type="primary">mobA</name>
    <name evidence="10" type="ORF">ENG63_05155</name>
</gene>
<keyword evidence="10" id="KW-0548">Nucleotidyltransferase</keyword>
<dbReference type="SUPFAM" id="SSF53448">
    <property type="entry name" value="Nucleotide-diphospho-sugar transferases"/>
    <property type="match status" value="1"/>
</dbReference>
<name>A0A7C0Y9F2_DESA2</name>
<keyword evidence="5 8" id="KW-0460">Magnesium</keyword>